<feature type="region of interest" description="Disordered" evidence="1">
    <location>
        <begin position="64"/>
        <end position="88"/>
    </location>
</feature>
<dbReference type="EMBL" id="KN839850">
    <property type="protein sequence ID" value="KIJ63559.1"/>
    <property type="molecule type" value="Genomic_DNA"/>
</dbReference>
<reference evidence="2 3" key="1">
    <citation type="submission" date="2014-04" db="EMBL/GenBank/DDBJ databases">
        <title>Evolutionary Origins and Diversification of the Mycorrhizal Mutualists.</title>
        <authorList>
            <consortium name="DOE Joint Genome Institute"/>
            <consortium name="Mycorrhizal Genomics Consortium"/>
            <person name="Kohler A."/>
            <person name="Kuo A."/>
            <person name="Nagy L.G."/>
            <person name="Floudas D."/>
            <person name="Copeland A."/>
            <person name="Barry K.W."/>
            <person name="Cichocki N."/>
            <person name="Veneault-Fourrey C."/>
            <person name="LaButti K."/>
            <person name="Lindquist E.A."/>
            <person name="Lipzen A."/>
            <person name="Lundell T."/>
            <person name="Morin E."/>
            <person name="Murat C."/>
            <person name="Riley R."/>
            <person name="Ohm R."/>
            <person name="Sun H."/>
            <person name="Tunlid A."/>
            <person name="Henrissat B."/>
            <person name="Grigoriev I.V."/>
            <person name="Hibbett D.S."/>
            <person name="Martin F."/>
        </authorList>
    </citation>
    <scope>NUCLEOTIDE SEQUENCE [LARGE SCALE GENOMIC DNA]</scope>
    <source>
        <strain evidence="2 3">MD-312</strain>
    </source>
</reference>
<dbReference type="HOGENOM" id="CLU_111654_0_0_1"/>
<feature type="compositionally biased region" description="Polar residues" evidence="1">
    <location>
        <begin position="64"/>
        <end position="74"/>
    </location>
</feature>
<dbReference type="OrthoDB" id="3168922at2759"/>
<proteinExistence type="predicted"/>
<evidence type="ECO:0000256" key="1">
    <source>
        <dbReference type="SAM" id="MobiDB-lite"/>
    </source>
</evidence>
<keyword evidence="3" id="KW-1185">Reference proteome</keyword>
<sequence>MASLYRPVAHALLDATPRRVAAASFSRSAAALSSATLSAEQSDGLTIPKIFDIFDAPVRLGESSRQLGRSQTVASAARAEPQSSGSMSRNIYSEAMESPWTLPPPITFDGPARPAHLSPSALERRRRLRQNLPLSARRTLGPSSVSFAAFTSQSDPLHEVFDGPSRITRYKYPSSSTEGTSYTYICFALCISSAFGWLALKDQLDSHQQNNSGSA</sequence>
<name>A0A0C9VDC8_9AGAM</name>
<gene>
    <name evidence="2" type="ORF">HYDPIDRAFT_29354</name>
</gene>
<accession>A0A0C9VDC8</accession>
<evidence type="ECO:0000313" key="3">
    <source>
        <dbReference type="Proteomes" id="UP000053820"/>
    </source>
</evidence>
<organism evidence="2 3">
    <name type="scientific">Hydnomerulius pinastri MD-312</name>
    <dbReference type="NCBI Taxonomy" id="994086"/>
    <lineage>
        <taxon>Eukaryota</taxon>
        <taxon>Fungi</taxon>
        <taxon>Dikarya</taxon>
        <taxon>Basidiomycota</taxon>
        <taxon>Agaricomycotina</taxon>
        <taxon>Agaricomycetes</taxon>
        <taxon>Agaricomycetidae</taxon>
        <taxon>Boletales</taxon>
        <taxon>Boletales incertae sedis</taxon>
        <taxon>Leucogyrophana</taxon>
    </lineage>
</organism>
<evidence type="ECO:0000313" key="2">
    <source>
        <dbReference type="EMBL" id="KIJ63559.1"/>
    </source>
</evidence>
<dbReference type="AlphaFoldDB" id="A0A0C9VDC8"/>
<dbReference type="Proteomes" id="UP000053820">
    <property type="component" value="Unassembled WGS sequence"/>
</dbReference>
<protein>
    <submittedName>
        <fullName evidence="2">Uncharacterized protein</fullName>
    </submittedName>
</protein>